<comment type="cofactor">
    <cofactor evidence="1">
        <name>pyridoxal 5'-phosphate</name>
        <dbReference type="ChEBI" id="CHEBI:597326"/>
    </cofactor>
</comment>
<evidence type="ECO:0000256" key="3">
    <source>
        <dbReference type="ARBA" id="ARBA00007103"/>
    </source>
</evidence>
<dbReference type="InterPro" id="IPR036052">
    <property type="entry name" value="TrpB-like_PALP_sf"/>
</dbReference>
<dbReference type="SUPFAM" id="SSF54631">
    <property type="entry name" value="CBS-domain pair"/>
    <property type="match status" value="1"/>
</dbReference>
<evidence type="ECO:0000256" key="10">
    <source>
        <dbReference type="NCBIfam" id="TIGR01137"/>
    </source>
</evidence>
<dbReference type="NCBIfam" id="TIGR01137">
    <property type="entry name" value="cysta_beta"/>
    <property type="match status" value="1"/>
</dbReference>
<dbReference type="CDD" id="cd01561">
    <property type="entry name" value="CBS_like"/>
    <property type="match status" value="1"/>
</dbReference>
<dbReference type="InterPro" id="IPR005857">
    <property type="entry name" value="Cysta_beta_synth"/>
</dbReference>
<evidence type="ECO:0000259" key="12">
    <source>
        <dbReference type="PROSITE" id="PS51371"/>
    </source>
</evidence>
<dbReference type="Proteomes" id="UP001432222">
    <property type="component" value="Chromosome"/>
</dbReference>
<dbReference type="EC" id="4.2.1.22" evidence="4 10"/>
<evidence type="ECO:0000256" key="9">
    <source>
        <dbReference type="ARBA" id="ARBA00047490"/>
    </source>
</evidence>
<name>A0ABZ1U0I2_9ACTN</name>
<dbReference type="GO" id="GO:0004122">
    <property type="term" value="F:cystathionine beta-synthase activity"/>
    <property type="evidence" value="ECO:0007669"/>
    <property type="project" value="UniProtKB-EC"/>
</dbReference>
<dbReference type="PROSITE" id="PS51371">
    <property type="entry name" value="CBS"/>
    <property type="match status" value="1"/>
</dbReference>
<dbReference type="InterPro" id="IPR046342">
    <property type="entry name" value="CBS_dom_sf"/>
</dbReference>
<dbReference type="InterPro" id="IPR050214">
    <property type="entry name" value="Cys_Synth/Cystath_Beta-Synth"/>
</dbReference>
<evidence type="ECO:0000256" key="11">
    <source>
        <dbReference type="PROSITE-ProRule" id="PRU00703"/>
    </source>
</evidence>
<evidence type="ECO:0000256" key="4">
    <source>
        <dbReference type="ARBA" id="ARBA00012041"/>
    </source>
</evidence>
<dbReference type="Pfam" id="PF00571">
    <property type="entry name" value="CBS"/>
    <property type="match status" value="2"/>
</dbReference>
<evidence type="ECO:0000256" key="7">
    <source>
        <dbReference type="ARBA" id="ARBA00023239"/>
    </source>
</evidence>
<dbReference type="PANTHER" id="PTHR10314">
    <property type="entry name" value="CYSTATHIONINE BETA-SYNTHASE"/>
    <property type="match status" value="1"/>
</dbReference>
<dbReference type="PROSITE" id="PS00901">
    <property type="entry name" value="CYS_SYNTHASE"/>
    <property type="match status" value="1"/>
</dbReference>
<dbReference type="SUPFAM" id="SSF53686">
    <property type="entry name" value="Tryptophan synthase beta subunit-like PLP-dependent enzymes"/>
    <property type="match status" value="1"/>
</dbReference>
<comment type="pathway">
    <text evidence="2">Amino-acid biosynthesis; L-cysteine biosynthesis; L-cysteine from L-homocysteine and L-serine: step 1/2.</text>
</comment>
<comment type="catalytic activity">
    <reaction evidence="9">
        <text>L-homocysteine + L-serine = L,L-cystathionine + H2O</text>
        <dbReference type="Rhea" id="RHEA:10112"/>
        <dbReference type="ChEBI" id="CHEBI:15377"/>
        <dbReference type="ChEBI" id="CHEBI:33384"/>
        <dbReference type="ChEBI" id="CHEBI:58161"/>
        <dbReference type="ChEBI" id="CHEBI:58199"/>
        <dbReference type="EC" id="4.2.1.22"/>
    </reaction>
</comment>
<dbReference type="EMBL" id="CP108110">
    <property type="protein sequence ID" value="WUQ84548.1"/>
    <property type="molecule type" value="Genomic_DNA"/>
</dbReference>
<evidence type="ECO:0000313" key="13">
    <source>
        <dbReference type="EMBL" id="WUQ84548.1"/>
    </source>
</evidence>
<feature type="domain" description="CBS" evidence="12">
    <location>
        <begin position="340"/>
        <end position="405"/>
    </location>
</feature>
<dbReference type="InterPro" id="IPR000644">
    <property type="entry name" value="CBS_dom"/>
</dbReference>
<dbReference type="InterPro" id="IPR001216">
    <property type="entry name" value="P-phosphate_BS"/>
</dbReference>
<dbReference type="Gene3D" id="3.10.580.10">
    <property type="entry name" value="CBS-domain"/>
    <property type="match status" value="1"/>
</dbReference>
<keyword evidence="6 11" id="KW-0129">CBS domain</keyword>
<evidence type="ECO:0000256" key="1">
    <source>
        <dbReference type="ARBA" id="ARBA00001933"/>
    </source>
</evidence>
<dbReference type="InterPro" id="IPR001926">
    <property type="entry name" value="TrpB-like_PALP"/>
</dbReference>
<evidence type="ECO:0000313" key="14">
    <source>
        <dbReference type="Proteomes" id="UP001432222"/>
    </source>
</evidence>
<keyword evidence="14" id="KW-1185">Reference proteome</keyword>
<protein>
    <recommendedName>
        <fullName evidence="8 10">Cystathionine beta-synthase</fullName>
        <ecNumber evidence="4 10">4.2.1.22</ecNumber>
    </recommendedName>
</protein>
<accession>A0ABZ1U0I2</accession>
<reference evidence="13" key="1">
    <citation type="submission" date="2022-10" db="EMBL/GenBank/DDBJ databases">
        <title>The complete genomes of actinobacterial strains from the NBC collection.</title>
        <authorList>
            <person name="Joergensen T.S."/>
            <person name="Alvarez Arevalo M."/>
            <person name="Sterndorff E.B."/>
            <person name="Faurdal D."/>
            <person name="Vuksanovic O."/>
            <person name="Mourched A.-S."/>
            <person name="Charusanti P."/>
            <person name="Shaw S."/>
            <person name="Blin K."/>
            <person name="Weber T."/>
        </authorList>
    </citation>
    <scope>NUCLEOTIDE SEQUENCE</scope>
    <source>
        <strain evidence="13">NBC_00222</strain>
    </source>
</reference>
<evidence type="ECO:0000256" key="5">
    <source>
        <dbReference type="ARBA" id="ARBA00022898"/>
    </source>
</evidence>
<dbReference type="Gene3D" id="3.40.50.1100">
    <property type="match status" value="2"/>
</dbReference>
<proteinExistence type="inferred from homology"/>
<organism evidence="13 14">
    <name type="scientific">Kitasatospora purpeofusca</name>
    <dbReference type="NCBI Taxonomy" id="67352"/>
    <lineage>
        <taxon>Bacteria</taxon>
        <taxon>Bacillati</taxon>
        <taxon>Actinomycetota</taxon>
        <taxon>Actinomycetes</taxon>
        <taxon>Kitasatosporales</taxon>
        <taxon>Streptomycetaceae</taxon>
        <taxon>Kitasatospora</taxon>
    </lineage>
</organism>
<dbReference type="RefSeq" id="WP_328955394.1">
    <property type="nucleotide sequence ID" value="NZ_CP108110.1"/>
</dbReference>
<evidence type="ECO:0000256" key="2">
    <source>
        <dbReference type="ARBA" id="ARBA00005003"/>
    </source>
</evidence>
<evidence type="ECO:0000256" key="8">
    <source>
        <dbReference type="ARBA" id="ARBA00026192"/>
    </source>
</evidence>
<sequence>MRYHNSIIDLVGNTPLVKLNKVAEGISATVLAKVEYFNPGGSVKDRIAVRMIEAAEASGALKPGGTIVEPTSGNTGVGLAIVAQQKGYKCIFVCPDKVSTDKINTLRAYGAEVVVCPTAVAPEHPDSYYNVSDRLVRETPNAWKPDQYSNPDNPASHFHSTGPELWEQTGGRITHFVAGVGTGGTISGTGNYLKEVSGGKVKVIGADPEGSVYSGGTGRPYLVEGVGEDFWPTAYDRDVADGIVAVSDKDSFQMTRRLAKEEGLLVGGSCGMAVVAALEVARGLGPDDVVVVLLPDGGRGYLSKIFNDDWMADYGFLPSATDEAHIGEVLARKDAIEHEGIPQFVHMHPSETVSEAVRVLREYGVSQMPVVSPGAGHPDIMAGEVIGSVAEKLLLEGVFAGDIQLTDTLDRVMSKPLPVVGSGETVTNLMSVLEKADAAVVLVEGKPQGIVTRQDLLGFLAGSRAGH</sequence>
<dbReference type="Pfam" id="PF00291">
    <property type="entry name" value="PALP"/>
    <property type="match status" value="1"/>
</dbReference>
<evidence type="ECO:0000256" key="6">
    <source>
        <dbReference type="ARBA" id="ARBA00023122"/>
    </source>
</evidence>
<dbReference type="SMART" id="SM00116">
    <property type="entry name" value="CBS"/>
    <property type="match status" value="2"/>
</dbReference>
<comment type="similarity">
    <text evidence="3">Belongs to the cysteine synthase/cystathionine beta-synthase family.</text>
</comment>
<keyword evidence="7 13" id="KW-0456">Lyase</keyword>
<gene>
    <name evidence="13" type="ORF">OHA16_17190</name>
</gene>
<keyword evidence="5" id="KW-0663">Pyridoxal phosphate</keyword>